<dbReference type="EMBL" id="LDRV01000002">
    <property type="protein sequence ID" value="KTS14324.1"/>
    <property type="molecule type" value="Genomic_DNA"/>
</dbReference>
<gene>
    <name evidence="1" type="ORF">RSA3_00525</name>
</gene>
<evidence type="ECO:0000313" key="1">
    <source>
        <dbReference type="EMBL" id="KTS14324.1"/>
    </source>
</evidence>
<reference evidence="1 2" key="1">
    <citation type="journal article" date="2016" name="Front. Microbiol.">
        <title>Genomic Resource of Rice Seed Associated Bacteria.</title>
        <authorList>
            <person name="Midha S."/>
            <person name="Bansal K."/>
            <person name="Sharma S."/>
            <person name="Kumar N."/>
            <person name="Patil P.P."/>
            <person name="Chaudhry V."/>
            <person name="Patil P.B."/>
        </authorList>
    </citation>
    <scope>NUCLEOTIDE SEQUENCE [LARGE SCALE GENOMIC DNA]</scope>
    <source>
        <strain evidence="1 2">RSA3</strain>
    </source>
</reference>
<dbReference type="PANTHER" id="PTHR15394">
    <property type="entry name" value="SERINE HYDROLASE RBBP9"/>
    <property type="match status" value="1"/>
</dbReference>
<evidence type="ECO:0000313" key="2">
    <source>
        <dbReference type="Proteomes" id="UP000072189"/>
    </source>
</evidence>
<protein>
    <recommendedName>
        <fullName evidence="3">Alpha/beta hydrolase</fullName>
    </recommendedName>
</protein>
<dbReference type="Gene3D" id="3.40.50.1820">
    <property type="entry name" value="alpha/beta hydrolase"/>
    <property type="match status" value="1"/>
</dbReference>
<dbReference type="InterPro" id="IPR010662">
    <property type="entry name" value="RBBP9/YdeN"/>
</dbReference>
<dbReference type="Pfam" id="PF06821">
    <property type="entry name" value="Ser_hydrolase"/>
    <property type="match status" value="1"/>
</dbReference>
<sequence>MSLSRVVIVHGYSATPADHWFGSLAEALERAGVAVRVPALPNPGAPDLEEWITAVGRALGTPDEGTGIVTHSLGGVTTLHALDRVPGSWRLGAFIAVAGFVSPLPTLPELDSFTAVRPDVERTAARTGDRSVLLSDNDTYVPAAHTVALGQTLRAETITVPGAGHFLAEEGVTTLPQVAERLLAL</sequence>
<name>A0A147FCM3_MICTE</name>
<organism evidence="1 2">
    <name type="scientific">Microbacterium testaceum</name>
    <name type="common">Aureobacterium testaceum</name>
    <name type="synonym">Brevibacterium testaceum</name>
    <dbReference type="NCBI Taxonomy" id="2033"/>
    <lineage>
        <taxon>Bacteria</taxon>
        <taxon>Bacillati</taxon>
        <taxon>Actinomycetota</taxon>
        <taxon>Actinomycetes</taxon>
        <taxon>Micrococcales</taxon>
        <taxon>Microbacteriaceae</taxon>
        <taxon>Microbacterium</taxon>
    </lineage>
</organism>
<dbReference type="PANTHER" id="PTHR15394:SF3">
    <property type="entry name" value="SERINE HYDROLASE RBBP9"/>
    <property type="match status" value="1"/>
</dbReference>
<dbReference type="Proteomes" id="UP000072189">
    <property type="component" value="Unassembled WGS sequence"/>
</dbReference>
<dbReference type="InterPro" id="IPR029058">
    <property type="entry name" value="AB_hydrolase_fold"/>
</dbReference>
<proteinExistence type="predicted"/>
<dbReference type="GO" id="GO:0016787">
    <property type="term" value="F:hydrolase activity"/>
    <property type="evidence" value="ECO:0007669"/>
    <property type="project" value="InterPro"/>
</dbReference>
<dbReference type="PATRIC" id="fig|2033.7.peg.1192"/>
<dbReference type="AlphaFoldDB" id="A0A147FCM3"/>
<comment type="caution">
    <text evidence="1">The sequence shown here is derived from an EMBL/GenBank/DDBJ whole genome shotgun (WGS) entry which is preliminary data.</text>
</comment>
<dbReference type="SUPFAM" id="SSF53474">
    <property type="entry name" value="alpha/beta-Hydrolases"/>
    <property type="match status" value="1"/>
</dbReference>
<dbReference type="RefSeq" id="WP_058612933.1">
    <property type="nucleotide sequence ID" value="NZ_LDRS01000038.1"/>
</dbReference>
<evidence type="ECO:0008006" key="3">
    <source>
        <dbReference type="Google" id="ProtNLM"/>
    </source>
</evidence>
<accession>A0A147FCM3</accession>